<feature type="region of interest" description="Disordered" evidence="1">
    <location>
        <begin position="53"/>
        <end position="94"/>
    </location>
</feature>
<gene>
    <name evidence="3" type="ORF">TrCOL_g12654</name>
</gene>
<feature type="compositionally biased region" description="Low complexity" evidence="1">
    <location>
        <begin position="59"/>
        <end position="73"/>
    </location>
</feature>
<dbReference type="EMBL" id="BRYA01001474">
    <property type="protein sequence ID" value="GMI44253.1"/>
    <property type="molecule type" value="Genomic_DNA"/>
</dbReference>
<dbReference type="AlphaFoldDB" id="A0A9W7GHM7"/>
<proteinExistence type="predicted"/>
<feature type="chain" id="PRO_5040923671" evidence="2">
    <location>
        <begin position="21"/>
        <end position="432"/>
    </location>
</feature>
<comment type="caution">
    <text evidence="3">The sequence shown here is derived from an EMBL/GenBank/DDBJ whole genome shotgun (WGS) entry which is preliminary data.</text>
</comment>
<evidence type="ECO:0000313" key="4">
    <source>
        <dbReference type="Proteomes" id="UP001165065"/>
    </source>
</evidence>
<evidence type="ECO:0000313" key="3">
    <source>
        <dbReference type="EMBL" id="GMI44253.1"/>
    </source>
</evidence>
<feature type="signal peptide" evidence="2">
    <location>
        <begin position="1"/>
        <end position="20"/>
    </location>
</feature>
<feature type="region of interest" description="Disordered" evidence="1">
    <location>
        <begin position="311"/>
        <end position="341"/>
    </location>
</feature>
<feature type="region of interest" description="Disordered" evidence="1">
    <location>
        <begin position="237"/>
        <end position="271"/>
    </location>
</feature>
<reference evidence="4" key="1">
    <citation type="journal article" date="2023" name="Commun. Biol.">
        <title>Genome analysis of Parmales, the sister group of diatoms, reveals the evolutionary specialization of diatoms from phago-mixotrophs to photoautotrophs.</title>
        <authorList>
            <person name="Ban H."/>
            <person name="Sato S."/>
            <person name="Yoshikawa S."/>
            <person name="Yamada K."/>
            <person name="Nakamura Y."/>
            <person name="Ichinomiya M."/>
            <person name="Sato N."/>
            <person name="Blanc-Mathieu R."/>
            <person name="Endo H."/>
            <person name="Kuwata A."/>
            <person name="Ogata H."/>
        </authorList>
    </citation>
    <scope>NUCLEOTIDE SEQUENCE [LARGE SCALE GENOMIC DNA]</scope>
</reference>
<accession>A0A9W7GHM7</accession>
<evidence type="ECO:0000256" key="2">
    <source>
        <dbReference type="SAM" id="SignalP"/>
    </source>
</evidence>
<evidence type="ECO:0000256" key="1">
    <source>
        <dbReference type="SAM" id="MobiDB-lite"/>
    </source>
</evidence>
<sequence>MMMQMCFLGLILASLGRTQAFLSGLTPSLVPSIPQSQYKSKYFPSQLPRLLATSQPNLPESSPCGSNGSSGEGSNDDVDITSPNHPSAAPLKSSTPTILSLQSSFYTLLQNDPTPSQIAPFLSSPVFHHVPPSSSNVGPTTETKEAIEHFSSVDPGLRIDVTDVTILVEAETVIVTNQVETVRSSPSKVEGSTGRRARASVHDVWSYNTILVWVKEVDPESGIHQWLIRGAFTSDSSRLAREGGGGGADVRKPSHRSRVRKETTNLGGGDDDLMGLMQALGGIRDSTSPNSSLMGGGNGKGRIVVALKGGSLSSSSSGGDDVWDGTEGFDDPEGVDDADEDDEDISKLVVKSLIDLNQKAMISGAQKAAAIMEVVKNRSRDKVHRCEICNGWEVVDGGGGGGEEFADIVKMWWKQQQRKAEKTKGAGEDNVG</sequence>
<dbReference type="Proteomes" id="UP001165065">
    <property type="component" value="Unassembled WGS sequence"/>
</dbReference>
<protein>
    <submittedName>
        <fullName evidence="3">Uncharacterized protein</fullName>
    </submittedName>
</protein>
<organism evidence="3 4">
    <name type="scientific">Triparma columacea</name>
    <dbReference type="NCBI Taxonomy" id="722753"/>
    <lineage>
        <taxon>Eukaryota</taxon>
        <taxon>Sar</taxon>
        <taxon>Stramenopiles</taxon>
        <taxon>Ochrophyta</taxon>
        <taxon>Bolidophyceae</taxon>
        <taxon>Parmales</taxon>
        <taxon>Triparmaceae</taxon>
        <taxon>Triparma</taxon>
    </lineage>
</organism>
<feature type="compositionally biased region" description="Acidic residues" evidence="1">
    <location>
        <begin position="321"/>
        <end position="341"/>
    </location>
</feature>
<name>A0A9W7GHM7_9STRA</name>
<keyword evidence="2" id="KW-0732">Signal</keyword>
<keyword evidence="4" id="KW-1185">Reference proteome</keyword>